<name>A0A8J3U2F4_9ACTN</name>
<dbReference type="PANTHER" id="PTHR33221:SF13">
    <property type="entry name" value="TRANSCRIPTIONAL REGULATOR-RELATED"/>
    <property type="match status" value="1"/>
</dbReference>
<dbReference type="PANTHER" id="PTHR33221">
    <property type="entry name" value="WINGED HELIX-TURN-HELIX TRANSCRIPTIONAL REGULATOR, RRF2 FAMILY"/>
    <property type="match status" value="1"/>
</dbReference>
<dbReference type="EMBL" id="BOOP01000003">
    <property type="protein sequence ID" value="GII35727.1"/>
    <property type="molecule type" value="Genomic_DNA"/>
</dbReference>
<dbReference type="RefSeq" id="WP_345483585.1">
    <property type="nucleotide sequence ID" value="NZ_BAABHI010000012.1"/>
</dbReference>
<gene>
    <name evidence="1" type="ORF">Pph01_07300</name>
</gene>
<comment type="caution">
    <text evidence="1">The sequence shown here is derived from an EMBL/GenBank/DDBJ whole genome shotgun (WGS) entry which is preliminary data.</text>
</comment>
<evidence type="ECO:0000313" key="2">
    <source>
        <dbReference type="Proteomes" id="UP000622547"/>
    </source>
</evidence>
<protein>
    <submittedName>
        <fullName evidence="1">Transcriptional regulator</fullName>
    </submittedName>
</protein>
<evidence type="ECO:0000313" key="1">
    <source>
        <dbReference type="EMBL" id="GII35727.1"/>
    </source>
</evidence>
<dbReference type="Proteomes" id="UP000622547">
    <property type="component" value="Unassembled WGS sequence"/>
</dbReference>
<dbReference type="Gene3D" id="1.10.10.10">
    <property type="entry name" value="Winged helix-like DNA-binding domain superfamily/Winged helix DNA-binding domain"/>
    <property type="match status" value="1"/>
</dbReference>
<proteinExistence type="predicted"/>
<dbReference type="InterPro" id="IPR030489">
    <property type="entry name" value="TR_Rrf2-type_CS"/>
</dbReference>
<dbReference type="SUPFAM" id="SSF46785">
    <property type="entry name" value="Winged helix' DNA-binding domain"/>
    <property type="match status" value="1"/>
</dbReference>
<dbReference type="AlphaFoldDB" id="A0A8J3U2F4"/>
<dbReference type="Pfam" id="PF02082">
    <property type="entry name" value="Rrf2"/>
    <property type="match status" value="1"/>
</dbReference>
<organism evidence="1 2">
    <name type="scientific">Planotetraspora phitsanulokensis</name>
    <dbReference type="NCBI Taxonomy" id="575192"/>
    <lineage>
        <taxon>Bacteria</taxon>
        <taxon>Bacillati</taxon>
        <taxon>Actinomycetota</taxon>
        <taxon>Actinomycetes</taxon>
        <taxon>Streptosporangiales</taxon>
        <taxon>Streptosporangiaceae</taxon>
        <taxon>Planotetraspora</taxon>
    </lineage>
</organism>
<dbReference type="InterPro" id="IPR036388">
    <property type="entry name" value="WH-like_DNA-bd_sf"/>
</dbReference>
<dbReference type="InterPro" id="IPR036390">
    <property type="entry name" value="WH_DNA-bd_sf"/>
</dbReference>
<keyword evidence="2" id="KW-1185">Reference proteome</keyword>
<dbReference type="NCBIfam" id="TIGR00738">
    <property type="entry name" value="rrf2_super"/>
    <property type="match status" value="1"/>
</dbReference>
<accession>A0A8J3U2F4</accession>
<dbReference type="InterPro" id="IPR000944">
    <property type="entry name" value="Tscrpt_reg_Rrf2"/>
</dbReference>
<reference evidence="1 2" key="1">
    <citation type="submission" date="2021-01" db="EMBL/GenBank/DDBJ databases">
        <title>Whole genome shotgun sequence of Planotetraspora phitsanulokensis NBRC 104273.</title>
        <authorList>
            <person name="Komaki H."/>
            <person name="Tamura T."/>
        </authorList>
    </citation>
    <scope>NUCLEOTIDE SEQUENCE [LARGE SCALE GENOMIC DNA]</scope>
    <source>
        <strain evidence="1 2">NBRC 104273</strain>
    </source>
</reference>
<dbReference type="GO" id="GO:0005829">
    <property type="term" value="C:cytosol"/>
    <property type="evidence" value="ECO:0007669"/>
    <property type="project" value="TreeGrafter"/>
</dbReference>
<dbReference type="GO" id="GO:0003700">
    <property type="term" value="F:DNA-binding transcription factor activity"/>
    <property type="evidence" value="ECO:0007669"/>
    <property type="project" value="TreeGrafter"/>
</dbReference>
<sequence length="161" mass="16753">MVKMSGGVEWALHCCVVLTSVAEPVPAARLAELHEVSPTYLAKQLQALARAGLVFSVQGKSGGYMLSRPPAEITLLDVVEAIDGPEPAFVCTEIRQRGPVATPAEYCTTPCPISRAMDAAESARRASLSSVTIADLAEQVEISSGEGTLNGVAAWLGTGDA</sequence>
<dbReference type="PROSITE" id="PS51197">
    <property type="entry name" value="HTH_RRF2_2"/>
    <property type="match status" value="1"/>
</dbReference>
<dbReference type="PROSITE" id="PS01332">
    <property type="entry name" value="HTH_RRF2_1"/>
    <property type="match status" value="1"/>
</dbReference>